<keyword evidence="2" id="KW-1185">Reference proteome</keyword>
<name>A0A9W7D983_9STRA</name>
<protein>
    <submittedName>
        <fullName evidence="1">Unnamed protein product</fullName>
    </submittedName>
</protein>
<accession>A0A9W7D983</accession>
<comment type="caution">
    <text evidence="1">The sequence shown here is derived from an EMBL/GenBank/DDBJ whole genome shotgun (WGS) entry which is preliminary data.</text>
</comment>
<organism evidence="1 2">
    <name type="scientific">Phytophthora fragariaefolia</name>
    <dbReference type="NCBI Taxonomy" id="1490495"/>
    <lineage>
        <taxon>Eukaryota</taxon>
        <taxon>Sar</taxon>
        <taxon>Stramenopiles</taxon>
        <taxon>Oomycota</taxon>
        <taxon>Peronosporomycetes</taxon>
        <taxon>Peronosporales</taxon>
        <taxon>Peronosporaceae</taxon>
        <taxon>Phytophthora</taxon>
    </lineage>
</organism>
<dbReference type="EMBL" id="BSXT01004735">
    <property type="protein sequence ID" value="GMF58786.1"/>
    <property type="molecule type" value="Genomic_DNA"/>
</dbReference>
<reference evidence="1" key="1">
    <citation type="submission" date="2023-04" db="EMBL/GenBank/DDBJ databases">
        <title>Phytophthora fragariaefolia NBRC 109709.</title>
        <authorList>
            <person name="Ichikawa N."/>
            <person name="Sato H."/>
            <person name="Tonouchi N."/>
        </authorList>
    </citation>
    <scope>NUCLEOTIDE SEQUENCE</scope>
    <source>
        <strain evidence="1">NBRC 109709</strain>
    </source>
</reference>
<proteinExistence type="predicted"/>
<dbReference type="Proteomes" id="UP001165121">
    <property type="component" value="Unassembled WGS sequence"/>
</dbReference>
<dbReference type="OrthoDB" id="105604at2759"/>
<sequence length="140" mass="16040">MVYDRASGLNIPVFYVLSTSRSADAYWDMMHFVRQAIYQQLSPAEVVWDFEVALVEVVQTQFRGAIVLGCLFHLKQALRRVMKRYAIPDAECTIAMTRGVIDILTVANPDQVKSHGVAWAQIEIKQRCEKQRTAYSNAKW</sequence>
<evidence type="ECO:0000313" key="1">
    <source>
        <dbReference type="EMBL" id="GMF58786.1"/>
    </source>
</evidence>
<gene>
    <name evidence="1" type="ORF">Pfra01_002533600</name>
</gene>
<dbReference type="AlphaFoldDB" id="A0A9W7D983"/>
<evidence type="ECO:0000313" key="2">
    <source>
        <dbReference type="Proteomes" id="UP001165121"/>
    </source>
</evidence>